<dbReference type="AlphaFoldDB" id="A0AAN7ZPE4"/>
<sequence length="322" mass="35887">MPFPYEYISDERVKELLTWEKTFEVCERALESVATGNAYQSTRAKVQVGPNFNFLFVMPGYLNDPKYGSLISHVFTKYAGNPKRQPPLPIIHSDITLFDEKNGVTKAIIAGNECMEWRTASVSVMAAKHLHGPNCGKPNRILAVIGAGTQGRIHAIAFQTFFNFAEVRIWNRTKSRAENVVKELNKAFNKTVFVAANSVQECVHDADIIVTATNADEILVKYPWIKKGAHINSIGVNPINTELDADTYRACKIYIDYNEGAEVELKHIKAFGVKFEGQVGEVIAKKIPEPSTTDTTIFQSLGMGVEDSAMGRLIYDLHKGKK</sequence>
<evidence type="ECO:0000313" key="18">
    <source>
        <dbReference type="EMBL" id="KAK5650017.1"/>
    </source>
</evidence>
<comment type="catalytic activity">
    <reaction evidence="12">
        <text>(3R)-1,4-thiomorpholine-3-carboxylate + NADP(+) = 3,4-dehydrothiomorpholine-3-carboxylate + NADPH + 2 H(+)</text>
        <dbReference type="Rhea" id="RHEA:12500"/>
        <dbReference type="ChEBI" id="CHEBI:15378"/>
        <dbReference type="ChEBI" id="CHEBI:57783"/>
        <dbReference type="ChEBI" id="CHEBI:58349"/>
        <dbReference type="ChEBI" id="CHEBI:58517"/>
        <dbReference type="ChEBI" id="CHEBI:176873"/>
        <dbReference type="EC" id="1.5.1.25"/>
    </reaction>
    <physiologicalReaction direction="right-to-left" evidence="12">
        <dbReference type="Rhea" id="RHEA:12502"/>
    </physiologicalReaction>
</comment>
<dbReference type="PIRSF" id="PIRSF001439">
    <property type="entry name" value="CryM"/>
    <property type="match status" value="1"/>
</dbReference>
<comment type="catalytic activity">
    <reaction evidence="6">
        <text>Delta(2)-thiazoline-2-carboxylate + NADPH + 2 H(+) = L-thiazolidine-2-carboxylate + NADP(+)</text>
        <dbReference type="Rhea" id="RHEA:68072"/>
        <dbReference type="ChEBI" id="CHEBI:15378"/>
        <dbReference type="ChEBI" id="CHEBI:57783"/>
        <dbReference type="ChEBI" id="CHEBI:58349"/>
        <dbReference type="ChEBI" id="CHEBI:176895"/>
        <dbReference type="ChEBI" id="CHEBI:176896"/>
    </reaction>
    <physiologicalReaction direction="left-to-right" evidence="6">
        <dbReference type="Rhea" id="RHEA:68073"/>
    </physiologicalReaction>
</comment>
<dbReference type="EMBL" id="JAVRBK010000001">
    <property type="protein sequence ID" value="KAK5650017.1"/>
    <property type="molecule type" value="Genomic_DNA"/>
</dbReference>
<dbReference type="Pfam" id="PF02423">
    <property type="entry name" value="OCD_Mu_crystall"/>
    <property type="match status" value="1"/>
</dbReference>
<dbReference type="EC" id="1.5.1.1" evidence="16"/>
<evidence type="ECO:0000256" key="17">
    <source>
        <dbReference type="ARBA" id="ARBA00093650"/>
    </source>
</evidence>
<name>A0AAN7ZPE4_9COLE</name>
<dbReference type="Gene3D" id="3.30.1780.10">
    <property type="entry name" value="ornithine cyclodeaminase, domain 1"/>
    <property type="match status" value="1"/>
</dbReference>
<dbReference type="GO" id="GO:0005737">
    <property type="term" value="C:cytoplasm"/>
    <property type="evidence" value="ECO:0007669"/>
    <property type="project" value="TreeGrafter"/>
</dbReference>
<evidence type="ECO:0000256" key="6">
    <source>
        <dbReference type="ARBA" id="ARBA00093197"/>
    </source>
</evidence>
<evidence type="ECO:0000256" key="2">
    <source>
        <dbReference type="ARBA" id="ARBA00012883"/>
    </source>
</evidence>
<comment type="catalytic activity">
    <reaction evidence="11">
        <text>(S)-cystathionine ketimine + NADH + 2 H(+) = (3R,5S)-2,3,5,6,7-pentahydro-1,4-thiazepine-3,5-dicarboxylate + NAD(+)</text>
        <dbReference type="Rhea" id="RHEA:68032"/>
        <dbReference type="ChEBI" id="CHEBI:15378"/>
        <dbReference type="ChEBI" id="CHEBI:57540"/>
        <dbReference type="ChEBI" id="CHEBI:57945"/>
        <dbReference type="ChEBI" id="CHEBI:176808"/>
        <dbReference type="ChEBI" id="CHEBI:176810"/>
    </reaction>
    <physiologicalReaction direction="left-to-right" evidence="11">
        <dbReference type="Rhea" id="RHEA:68033"/>
    </physiologicalReaction>
</comment>
<evidence type="ECO:0000256" key="5">
    <source>
        <dbReference type="ARBA" id="ARBA00093190"/>
    </source>
</evidence>
<dbReference type="GO" id="GO:0042562">
    <property type="term" value="F:hormone binding"/>
    <property type="evidence" value="ECO:0007669"/>
    <property type="project" value="TreeGrafter"/>
</dbReference>
<evidence type="ECO:0000256" key="7">
    <source>
        <dbReference type="ARBA" id="ARBA00093203"/>
    </source>
</evidence>
<evidence type="ECO:0000256" key="4">
    <source>
        <dbReference type="ARBA" id="ARBA00033420"/>
    </source>
</evidence>
<evidence type="ECO:0000313" key="19">
    <source>
        <dbReference type="Proteomes" id="UP001329430"/>
    </source>
</evidence>
<comment type="catalytic activity">
    <reaction evidence="5">
        <text>L-pipecolate + NAD(+) = Delta(1)-piperideine-2-carboxylate + NADH + H(+)</text>
        <dbReference type="Rhea" id="RHEA:30807"/>
        <dbReference type="ChEBI" id="CHEBI:15378"/>
        <dbReference type="ChEBI" id="CHEBI:57540"/>
        <dbReference type="ChEBI" id="CHEBI:57945"/>
        <dbReference type="ChEBI" id="CHEBI:61185"/>
        <dbReference type="ChEBI" id="CHEBI:77631"/>
        <dbReference type="EC" id="1.5.1.1"/>
    </reaction>
    <physiologicalReaction direction="right-to-left" evidence="5">
        <dbReference type="Rhea" id="RHEA:30809"/>
    </physiologicalReaction>
</comment>
<evidence type="ECO:0000256" key="16">
    <source>
        <dbReference type="ARBA" id="ARBA00093598"/>
    </source>
</evidence>
<evidence type="ECO:0000256" key="11">
    <source>
        <dbReference type="ARBA" id="ARBA00093250"/>
    </source>
</evidence>
<dbReference type="PANTHER" id="PTHR13812">
    <property type="entry name" value="KETIMINE REDUCTASE MU-CRYSTALLIN"/>
    <property type="match status" value="1"/>
</dbReference>
<evidence type="ECO:0000256" key="10">
    <source>
        <dbReference type="ARBA" id="ARBA00093248"/>
    </source>
</evidence>
<comment type="catalytic activity">
    <reaction evidence="13">
        <text>L-proline + NAD(+) = 1-pyrroline-2-carboxylate + NADH + H(+)</text>
        <dbReference type="Rhea" id="RHEA:20321"/>
        <dbReference type="ChEBI" id="CHEBI:15378"/>
        <dbReference type="ChEBI" id="CHEBI:39785"/>
        <dbReference type="ChEBI" id="CHEBI:57540"/>
        <dbReference type="ChEBI" id="CHEBI:57945"/>
        <dbReference type="ChEBI" id="CHEBI:60039"/>
        <dbReference type="EC" id="1.5.1.1"/>
    </reaction>
    <physiologicalReaction direction="right-to-left" evidence="13">
        <dbReference type="Rhea" id="RHEA:20323"/>
    </physiologicalReaction>
</comment>
<comment type="catalytic activity">
    <reaction evidence="9">
        <text>(S)-cystathionine ketimine + NADPH + 2 H(+) = (3R,5S)-2,3,5,6,7-pentahydro-1,4-thiazepine-3,5-dicarboxylate + NADP(+)</text>
        <dbReference type="Rhea" id="RHEA:68036"/>
        <dbReference type="ChEBI" id="CHEBI:15378"/>
        <dbReference type="ChEBI" id="CHEBI:57783"/>
        <dbReference type="ChEBI" id="CHEBI:58349"/>
        <dbReference type="ChEBI" id="CHEBI:176808"/>
        <dbReference type="ChEBI" id="CHEBI:176810"/>
    </reaction>
    <physiologicalReaction direction="left-to-right" evidence="9">
        <dbReference type="Rhea" id="RHEA:68037"/>
    </physiologicalReaction>
</comment>
<comment type="similarity">
    <text evidence="1">Belongs to the ornithine cyclodeaminase/mu-crystallin family.</text>
</comment>
<accession>A0AAN7ZPE4</accession>
<dbReference type="InterPro" id="IPR003462">
    <property type="entry name" value="ODC_Mu_crystall"/>
</dbReference>
<protein>
    <recommendedName>
        <fullName evidence="3">Ketimine reductase mu-crystallin</fullName>
        <ecNumber evidence="16">1.5.1.1</ecNumber>
        <ecNumber evidence="2">1.5.1.25</ecNumber>
    </recommendedName>
    <alternativeName>
        <fullName evidence="17">1-piperideine-2-carboxylate/1-pyrroline-2-carboxylate reductase</fullName>
    </alternativeName>
    <alternativeName>
        <fullName evidence="4">NADP-regulated thyroid-hormone-binding protein</fullName>
    </alternativeName>
</protein>
<comment type="catalytic activity">
    <reaction evidence="8">
        <text>(3R)-1,4-thiomorpholine-3-carboxylate + NAD(+) = 3,4-dehydrothiomorpholine-3-carboxylate + NADH + 2 H(+)</text>
        <dbReference type="Rhea" id="RHEA:12504"/>
        <dbReference type="ChEBI" id="CHEBI:15378"/>
        <dbReference type="ChEBI" id="CHEBI:57540"/>
        <dbReference type="ChEBI" id="CHEBI:57945"/>
        <dbReference type="ChEBI" id="CHEBI:58517"/>
        <dbReference type="ChEBI" id="CHEBI:176873"/>
        <dbReference type="EC" id="1.5.1.25"/>
    </reaction>
    <physiologicalReaction direction="right-to-left" evidence="8">
        <dbReference type="Rhea" id="RHEA:12506"/>
    </physiologicalReaction>
</comment>
<keyword evidence="19" id="KW-1185">Reference proteome</keyword>
<evidence type="ECO:0000256" key="9">
    <source>
        <dbReference type="ARBA" id="ARBA00093227"/>
    </source>
</evidence>
<dbReference type="GO" id="GO:0047127">
    <property type="term" value="F:thiomorpholine-carboxylate dehydrogenase activity"/>
    <property type="evidence" value="ECO:0007669"/>
    <property type="project" value="UniProtKB-EC"/>
</dbReference>
<dbReference type="EC" id="1.5.1.25" evidence="2"/>
<evidence type="ECO:0000256" key="8">
    <source>
        <dbReference type="ARBA" id="ARBA00093226"/>
    </source>
</evidence>
<evidence type="ECO:0000256" key="3">
    <source>
        <dbReference type="ARBA" id="ARBA00015173"/>
    </source>
</evidence>
<dbReference type="GO" id="GO:0050241">
    <property type="term" value="F:pyrroline-2-carboxylate reductase activity"/>
    <property type="evidence" value="ECO:0007669"/>
    <property type="project" value="UniProtKB-EC"/>
</dbReference>
<evidence type="ECO:0000256" key="15">
    <source>
        <dbReference type="ARBA" id="ARBA00093567"/>
    </source>
</evidence>
<proteinExistence type="inferred from homology"/>
<comment type="caution">
    <text evidence="18">The sequence shown here is derived from an EMBL/GenBank/DDBJ whole genome shotgun (WGS) entry which is preliminary data.</text>
</comment>
<comment type="catalytic activity">
    <reaction evidence="14">
        <text>L-pipecolate + NADP(+) = Delta(1)-piperideine-2-carboxylate + NADPH + H(+)</text>
        <dbReference type="Rhea" id="RHEA:12524"/>
        <dbReference type="ChEBI" id="CHEBI:15378"/>
        <dbReference type="ChEBI" id="CHEBI:57783"/>
        <dbReference type="ChEBI" id="CHEBI:58349"/>
        <dbReference type="ChEBI" id="CHEBI:61185"/>
        <dbReference type="ChEBI" id="CHEBI:77631"/>
        <dbReference type="EC" id="1.5.1.1"/>
    </reaction>
    <physiologicalReaction direction="right-to-left" evidence="14">
        <dbReference type="Rhea" id="RHEA:12526"/>
    </physiologicalReaction>
</comment>
<dbReference type="Gene3D" id="3.40.50.720">
    <property type="entry name" value="NAD(P)-binding Rossmann-like Domain"/>
    <property type="match status" value="1"/>
</dbReference>
<dbReference type="InterPro" id="IPR036291">
    <property type="entry name" value="NAD(P)-bd_dom_sf"/>
</dbReference>
<dbReference type="InterPro" id="IPR023401">
    <property type="entry name" value="ODC_N"/>
</dbReference>
<organism evidence="18 19">
    <name type="scientific">Pyrocoelia pectoralis</name>
    <dbReference type="NCBI Taxonomy" id="417401"/>
    <lineage>
        <taxon>Eukaryota</taxon>
        <taxon>Metazoa</taxon>
        <taxon>Ecdysozoa</taxon>
        <taxon>Arthropoda</taxon>
        <taxon>Hexapoda</taxon>
        <taxon>Insecta</taxon>
        <taxon>Pterygota</taxon>
        <taxon>Neoptera</taxon>
        <taxon>Endopterygota</taxon>
        <taxon>Coleoptera</taxon>
        <taxon>Polyphaga</taxon>
        <taxon>Elateriformia</taxon>
        <taxon>Elateroidea</taxon>
        <taxon>Lampyridae</taxon>
        <taxon>Lampyrinae</taxon>
        <taxon>Pyrocoelia</taxon>
    </lineage>
</organism>
<dbReference type="Proteomes" id="UP001329430">
    <property type="component" value="Chromosome 1"/>
</dbReference>
<comment type="subunit">
    <text evidence="15">Homodimer. Binds the thyroid hormone triiodothyronine (T3); T3 binding inhibits enzymatic activity.</text>
</comment>
<evidence type="ECO:0000256" key="12">
    <source>
        <dbReference type="ARBA" id="ARBA00093263"/>
    </source>
</evidence>
<dbReference type="PANTHER" id="PTHR13812:SF19">
    <property type="entry name" value="KETIMINE REDUCTASE MU-CRYSTALLIN"/>
    <property type="match status" value="1"/>
</dbReference>
<evidence type="ECO:0000256" key="13">
    <source>
        <dbReference type="ARBA" id="ARBA00093264"/>
    </source>
</evidence>
<comment type="catalytic activity">
    <reaction evidence="7">
        <text>L-proline + NADP(+) = 1-pyrroline-2-carboxylate + NADPH + H(+)</text>
        <dbReference type="Rhea" id="RHEA:20317"/>
        <dbReference type="ChEBI" id="CHEBI:15378"/>
        <dbReference type="ChEBI" id="CHEBI:39785"/>
        <dbReference type="ChEBI" id="CHEBI:57783"/>
        <dbReference type="ChEBI" id="CHEBI:58349"/>
        <dbReference type="ChEBI" id="CHEBI:60039"/>
        <dbReference type="EC" id="1.5.1.1"/>
    </reaction>
    <physiologicalReaction direction="right-to-left" evidence="7">
        <dbReference type="Rhea" id="RHEA:20319"/>
    </physiologicalReaction>
</comment>
<reference evidence="18 19" key="1">
    <citation type="journal article" date="2024" name="Insects">
        <title>An Improved Chromosome-Level Genome Assembly of the Firefly Pyrocoelia pectoralis.</title>
        <authorList>
            <person name="Fu X."/>
            <person name="Meyer-Rochow V.B."/>
            <person name="Ballantyne L."/>
            <person name="Zhu X."/>
        </authorList>
    </citation>
    <scope>NUCLEOTIDE SEQUENCE [LARGE SCALE GENOMIC DNA]</scope>
    <source>
        <strain evidence="18">XCY_ONT2</strain>
    </source>
</reference>
<dbReference type="SUPFAM" id="SSF51735">
    <property type="entry name" value="NAD(P)-binding Rossmann-fold domains"/>
    <property type="match status" value="1"/>
</dbReference>
<comment type="catalytic activity">
    <reaction evidence="10">
        <text>(R)-lanthionine ketimine + NADPH + 2 H(+) = (3R,5R)-1,4-thiomorpholine-3,5-dicarboxylate + NADP(+)</text>
        <dbReference type="Rhea" id="RHEA:68040"/>
        <dbReference type="ChEBI" id="CHEBI:15378"/>
        <dbReference type="ChEBI" id="CHEBI:57783"/>
        <dbReference type="ChEBI" id="CHEBI:58349"/>
        <dbReference type="ChEBI" id="CHEBI:176891"/>
        <dbReference type="ChEBI" id="CHEBI:176892"/>
    </reaction>
    <physiologicalReaction direction="left-to-right" evidence="10">
        <dbReference type="Rhea" id="RHEA:68041"/>
    </physiologicalReaction>
</comment>
<gene>
    <name evidence="18" type="ORF">RI129_001046</name>
</gene>
<evidence type="ECO:0000256" key="1">
    <source>
        <dbReference type="ARBA" id="ARBA00008903"/>
    </source>
</evidence>
<evidence type="ECO:0000256" key="14">
    <source>
        <dbReference type="ARBA" id="ARBA00093273"/>
    </source>
</evidence>